<dbReference type="Gene3D" id="2.60.120.260">
    <property type="entry name" value="Galactose-binding domain-like"/>
    <property type="match status" value="2"/>
</dbReference>
<dbReference type="Pfam" id="PF00754">
    <property type="entry name" value="F5_F8_type_C"/>
    <property type="match status" value="2"/>
</dbReference>
<dbReference type="CDD" id="cd00057">
    <property type="entry name" value="FA58C"/>
    <property type="match status" value="1"/>
</dbReference>
<dbReference type="PROSITE" id="PS50022">
    <property type="entry name" value="FA58C_3"/>
    <property type="match status" value="2"/>
</dbReference>
<feature type="chain" id="PRO_5041971045" evidence="1">
    <location>
        <begin position="23"/>
        <end position="570"/>
    </location>
</feature>
<feature type="domain" description="F5/8 type C" evidence="2">
    <location>
        <begin position="314"/>
        <end position="391"/>
    </location>
</feature>
<proteinExistence type="predicted"/>
<dbReference type="FunFam" id="2.60.120.260:FF:000016">
    <property type="entry name" value="Contactin-associated protein-like 4 isoform 1"/>
    <property type="match status" value="1"/>
</dbReference>
<dbReference type="PROSITE" id="PS01285">
    <property type="entry name" value="FA58C_1"/>
    <property type="match status" value="1"/>
</dbReference>
<reference evidence="3" key="1">
    <citation type="journal article" date="2023" name="G3 (Bethesda)">
        <title>Whole genome assembly and annotation of the endangered Caribbean coral Acropora cervicornis.</title>
        <authorList>
            <person name="Selwyn J.D."/>
            <person name="Vollmer S.V."/>
        </authorList>
    </citation>
    <scope>NUCLEOTIDE SEQUENCE</scope>
    <source>
        <strain evidence="3">K2</strain>
    </source>
</reference>
<sequence>MELRHFLLQVGFCLIFAAHTSGSISDEGTSREKRSSTSPELAMEISFENVTDYLRHGDHYGYVTTLKHTPSSVAAAKGVHVTWMLAPFIKFLNIIADLPWGAEFTVSFKVEFDPERTLKPSNYSLVTPVQLLYYDDYLENSQGILLSKGRYFSNPLDKVAFNIELPATDAWCAKTNDKNQYLQVDFLLKTRVTRLGTMRRKSKDHWVTKYSLQYSDDDISWFDYMENGYVKVFKGPQTSSDTEMITHYLRHPVEANYIRVRPLAWVQLICLRLELYGCDIPGSPALSHSLPSSDLSKPSFIRLHGLVSQYPFGWQARIAQIPPDYLQIDFGSLRKVTRIATMGAFKVASLFVTTFKLEYSRNGPQNRHESKFPVLAKLAEPFVSRYVRIIPNDALKSMRAEIYGCFVEQLPPYTDVPEYARRSFLLDPVTDRFFACMYTDDQTESSCFSTVDGVEWIAVKPLIVSIIACSPIWKEIYGLDRRMNFHRSCDSGETWRQITDGYVKEVREEPNLVRAKSLPENLVSQNPSTNFIVTANSTGITWGVSGAGIHIMTIGDHSWSMVGSWKCCGL</sequence>
<dbReference type="PROSITE" id="PS01286">
    <property type="entry name" value="FA58C_2"/>
    <property type="match status" value="1"/>
</dbReference>
<reference evidence="3" key="2">
    <citation type="journal article" date="2023" name="Science">
        <title>Genomic signatures of disease resistance in endangered staghorn corals.</title>
        <authorList>
            <person name="Vollmer S.V."/>
            <person name="Selwyn J.D."/>
            <person name="Despard B.A."/>
            <person name="Roesel C.L."/>
        </authorList>
    </citation>
    <scope>NUCLEOTIDE SEQUENCE</scope>
    <source>
        <strain evidence="3">K2</strain>
    </source>
</reference>
<dbReference type="PANTHER" id="PTHR24543:SF291">
    <property type="entry name" value="SMOKE ALARM, ISOFORM D"/>
    <property type="match status" value="1"/>
</dbReference>
<dbReference type="Proteomes" id="UP001249851">
    <property type="component" value="Unassembled WGS sequence"/>
</dbReference>
<dbReference type="SUPFAM" id="SSF49785">
    <property type="entry name" value="Galactose-binding domain-like"/>
    <property type="match status" value="2"/>
</dbReference>
<evidence type="ECO:0000313" key="4">
    <source>
        <dbReference type="Proteomes" id="UP001249851"/>
    </source>
</evidence>
<feature type="domain" description="F5/8 type C" evidence="2">
    <location>
        <begin position="126"/>
        <end position="278"/>
    </location>
</feature>
<feature type="signal peptide" evidence="1">
    <location>
        <begin position="1"/>
        <end position="22"/>
    </location>
</feature>
<evidence type="ECO:0000259" key="2">
    <source>
        <dbReference type="PROSITE" id="PS50022"/>
    </source>
</evidence>
<protein>
    <submittedName>
        <fullName evidence="3">Neuropilin-2</fullName>
    </submittedName>
</protein>
<evidence type="ECO:0000256" key="1">
    <source>
        <dbReference type="SAM" id="SignalP"/>
    </source>
</evidence>
<comment type="caution">
    <text evidence="3">The sequence shown here is derived from an EMBL/GenBank/DDBJ whole genome shotgun (WGS) entry which is preliminary data.</text>
</comment>
<dbReference type="SUPFAM" id="SSF110296">
    <property type="entry name" value="Oligoxyloglucan reducing end-specific cellobiohydrolase"/>
    <property type="match status" value="1"/>
</dbReference>
<evidence type="ECO:0000313" key="3">
    <source>
        <dbReference type="EMBL" id="KAK2570616.1"/>
    </source>
</evidence>
<gene>
    <name evidence="3" type="ORF">P5673_004300</name>
</gene>
<dbReference type="InterPro" id="IPR000421">
    <property type="entry name" value="FA58C"/>
</dbReference>
<dbReference type="InterPro" id="IPR008979">
    <property type="entry name" value="Galactose-bd-like_sf"/>
</dbReference>
<dbReference type="PANTHER" id="PTHR24543">
    <property type="entry name" value="MULTICOPPER OXIDASE-RELATED"/>
    <property type="match status" value="1"/>
</dbReference>
<dbReference type="EMBL" id="JARQWQ010000007">
    <property type="protein sequence ID" value="KAK2570616.1"/>
    <property type="molecule type" value="Genomic_DNA"/>
</dbReference>
<keyword evidence="1" id="KW-0732">Signal</keyword>
<keyword evidence="4" id="KW-1185">Reference proteome</keyword>
<organism evidence="3 4">
    <name type="scientific">Acropora cervicornis</name>
    <name type="common">Staghorn coral</name>
    <dbReference type="NCBI Taxonomy" id="6130"/>
    <lineage>
        <taxon>Eukaryota</taxon>
        <taxon>Metazoa</taxon>
        <taxon>Cnidaria</taxon>
        <taxon>Anthozoa</taxon>
        <taxon>Hexacorallia</taxon>
        <taxon>Scleractinia</taxon>
        <taxon>Astrocoeniina</taxon>
        <taxon>Acroporidae</taxon>
        <taxon>Acropora</taxon>
    </lineage>
</organism>
<dbReference type="AlphaFoldDB" id="A0AAD9VDL5"/>
<name>A0AAD9VDL5_ACRCE</name>
<dbReference type="SMART" id="SM00231">
    <property type="entry name" value="FA58C"/>
    <property type="match status" value="2"/>
</dbReference>
<accession>A0AAD9VDL5</accession>